<protein>
    <submittedName>
        <fullName evidence="1">Aa_trans domain-containing protein</fullName>
    </submittedName>
</protein>
<comment type="caution">
    <text evidence="1">The sequence shown here is derived from an EMBL/GenBank/DDBJ whole genome shotgun (WGS) entry which is preliminary data.</text>
</comment>
<dbReference type="EMBL" id="JASEJX010000039">
    <property type="protein sequence ID" value="KAK4509210.1"/>
    <property type="molecule type" value="Genomic_DNA"/>
</dbReference>
<accession>A0AAN7HPX6</accession>
<proteinExistence type="predicted"/>
<dbReference type="GeneID" id="89951246"/>
<dbReference type="Proteomes" id="UP001304243">
    <property type="component" value="Unassembled WGS sequence"/>
</dbReference>
<keyword evidence="2" id="KW-1185">Reference proteome</keyword>
<evidence type="ECO:0000313" key="1">
    <source>
        <dbReference type="EMBL" id="KAK4509210.1"/>
    </source>
</evidence>
<name>A0AAN7HPX6_9FUNG</name>
<gene>
    <name evidence="1" type="ORF">ATC70_007560</name>
</gene>
<organism evidence="1 2">
    <name type="scientific">Mucor velutinosus</name>
    <dbReference type="NCBI Taxonomy" id="708070"/>
    <lineage>
        <taxon>Eukaryota</taxon>
        <taxon>Fungi</taxon>
        <taxon>Fungi incertae sedis</taxon>
        <taxon>Mucoromycota</taxon>
        <taxon>Mucoromycotina</taxon>
        <taxon>Mucoromycetes</taxon>
        <taxon>Mucorales</taxon>
        <taxon>Mucorineae</taxon>
        <taxon>Mucoraceae</taxon>
        <taxon>Mucor</taxon>
    </lineage>
</organism>
<sequence>MKRCRLFKITFPTMVERPMHESTITSLLPSFRREIGLECVMTCFASLVVCNFNGITRMCLSYIKYLGYPIWFSKAQRDGFWQETILKLQASLDRHKTRNISVYGRATMVNSLFLAHFCHMLRVTTLPTAFVRKISSMEYQFVCRKILPRLKKSVMHLPKHVDGLGVVEITVQRHILQQRLTVPCRWILLELCNQAHSDICFVTNNQIRMKPTQILLEPSRLKDSLLFKARRNCPKPTLWSTVTAAVRDNDIQFLPSLPIIYLSFPAVPEPLPVTGGGVDLSPY</sequence>
<dbReference type="AlphaFoldDB" id="A0AAN7HPX6"/>
<reference evidence="1 2" key="1">
    <citation type="submission" date="2022-11" db="EMBL/GenBank/DDBJ databases">
        <title>Mucor velutinosus strain NIH1002 WGS.</title>
        <authorList>
            <person name="Subramanian P."/>
            <person name="Mullikin J.C."/>
            <person name="Segre J.A."/>
            <person name="Zelazny A.M."/>
        </authorList>
    </citation>
    <scope>NUCLEOTIDE SEQUENCE [LARGE SCALE GENOMIC DNA]</scope>
    <source>
        <strain evidence="1 2">NIH1002</strain>
    </source>
</reference>
<dbReference type="RefSeq" id="XP_064675876.1">
    <property type="nucleotide sequence ID" value="XM_064826819.1"/>
</dbReference>
<evidence type="ECO:0000313" key="2">
    <source>
        <dbReference type="Proteomes" id="UP001304243"/>
    </source>
</evidence>